<dbReference type="PANTHER" id="PTHR24189:SF50">
    <property type="entry name" value="ANKYRIN REPEAT AND SOCS BOX PROTEIN 2"/>
    <property type="match status" value="1"/>
</dbReference>
<protein>
    <recommendedName>
        <fullName evidence="6">Ankyrin repeat protein</fullName>
    </recommendedName>
</protein>
<dbReference type="AlphaFoldDB" id="A0A8K1CTM9"/>
<dbReference type="PROSITE" id="PS50088">
    <property type="entry name" value="ANK_REPEAT"/>
    <property type="match status" value="6"/>
</dbReference>
<evidence type="ECO:0008006" key="6">
    <source>
        <dbReference type="Google" id="ProtNLM"/>
    </source>
</evidence>
<name>A0A8K1CTM9_PYTOL</name>
<evidence type="ECO:0000313" key="4">
    <source>
        <dbReference type="EMBL" id="TMW69727.1"/>
    </source>
</evidence>
<dbReference type="SMART" id="SM00248">
    <property type="entry name" value="ANK"/>
    <property type="match status" value="7"/>
</dbReference>
<evidence type="ECO:0000256" key="1">
    <source>
        <dbReference type="ARBA" id="ARBA00022737"/>
    </source>
</evidence>
<dbReference type="SUPFAM" id="SSF48403">
    <property type="entry name" value="Ankyrin repeat"/>
    <property type="match status" value="1"/>
</dbReference>
<gene>
    <name evidence="4" type="ORF">Poli38472_001883</name>
</gene>
<evidence type="ECO:0000313" key="5">
    <source>
        <dbReference type="Proteomes" id="UP000794436"/>
    </source>
</evidence>
<dbReference type="InterPro" id="IPR036770">
    <property type="entry name" value="Ankyrin_rpt-contain_sf"/>
</dbReference>
<dbReference type="OrthoDB" id="188462at2759"/>
<proteinExistence type="predicted"/>
<evidence type="ECO:0000256" key="2">
    <source>
        <dbReference type="ARBA" id="ARBA00023043"/>
    </source>
</evidence>
<dbReference type="Pfam" id="PF12796">
    <property type="entry name" value="Ank_2"/>
    <property type="match status" value="3"/>
</dbReference>
<accession>A0A8K1CTM9</accession>
<feature type="repeat" description="ANK" evidence="3">
    <location>
        <begin position="238"/>
        <end position="270"/>
    </location>
</feature>
<feature type="repeat" description="ANK" evidence="3">
    <location>
        <begin position="205"/>
        <end position="237"/>
    </location>
</feature>
<dbReference type="PRINTS" id="PR01415">
    <property type="entry name" value="ANKYRIN"/>
</dbReference>
<feature type="repeat" description="ANK" evidence="3">
    <location>
        <begin position="106"/>
        <end position="138"/>
    </location>
</feature>
<feature type="repeat" description="ANK" evidence="3">
    <location>
        <begin position="42"/>
        <end position="74"/>
    </location>
</feature>
<dbReference type="PROSITE" id="PS50297">
    <property type="entry name" value="ANK_REP_REGION"/>
    <property type="match status" value="6"/>
</dbReference>
<evidence type="ECO:0000256" key="3">
    <source>
        <dbReference type="PROSITE-ProRule" id="PRU00023"/>
    </source>
</evidence>
<comment type="caution">
    <text evidence="4">The sequence shown here is derived from an EMBL/GenBank/DDBJ whole genome shotgun (WGS) entry which is preliminary data.</text>
</comment>
<organism evidence="4 5">
    <name type="scientific">Pythium oligandrum</name>
    <name type="common">Mycoparasitic fungus</name>
    <dbReference type="NCBI Taxonomy" id="41045"/>
    <lineage>
        <taxon>Eukaryota</taxon>
        <taxon>Sar</taxon>
        <taxon>Stramenopiles</taxon>
        <taxon>Oomycota</taxon>
        <taxon>Peronosporomycetes</taxon>
        <taxon>Pythiales</taxon>
        <taxon>Pythiaceae</taxon>
        <taxon>Pythium</taxon>
    </lineage>
</organism>
<dbReference type="EMBL" id="SPLM01000001">
    <property type="protein sequence ID" value="TMW69727.1"/>
    <property type="molecule type" value="Genomic_DNA"/>
</dbReference>
<keyword evidence="5" id="KW-1185">Reference proteome</keyword>
<keyword evidence="1" id="KW-0677">Repeat</keyword>
<reference evidence="4" key="1">
    <citation type="submission" date="2019-03" db="EMBL/GenBank/DDBJ databases">
        <title>Long read genome sequence of the mycoparasitic Pythium oligandrum ATCC 38472 isolated from sugarbeet rhizosphere.</title>
        <authorList>
            <person name="Gaulin E."/>
        </authorList>
    </citation>
    <scope>NUCLEOTIDE SEQUENCE</scope>
    <source>
        <strain evidence="4">ATCC 38472_TT</strain>
    </source>
</reference>
<keyword evidence="2 3" id="KW-0040">ANK repeat</keyword>
<dbReference type="PANTHER" id="PTHR24189">
    <property type="entry name" value="MYOTROPHIN"/>
    <property type="match status" value="1"/>
</dbReference>
<dbReference type="Proteomes" id="UP000794436">
    <property type="component" value="Unassembled WGS sequence"/>
</dbReference>
<dbReference type="Gene3D" id="1.25.40.20">
    <property type="entry name" value="Ankyrin repeat-containing domain"/>
    <property type="match status" value="4"/>
</dbReference>
<sequence>MFSRNRRNESGEPTEWGKLYKVKSIFKRGKNVSTQEQVCNGEMRMNLHEASANGRADIVRELLAHKADVNVLDRLYSWRPLYGACMIGHPEVVRELHMHMDASSKYCETALRIAASYGHAGVVRELLAFGVDVNARSNKGETVLLKASTNGHADIVRELLIHKADICASDKNGWTALHLASSNKHVNVVRELLSHKADVDTLNNDGWTALIVASSEGHVSVVRELLAHNANVNASTNGGRTALHLASSSRRADIVQELLAHGMVPDAKSKDGITPLALCLQLGSLDPWVNKWRMFWAALKTTHALMSSGAVYEGPSRMFRSIGKGQKDFAAIMSICVHHWTAEQQQNKRPLTTVPYKAFEFGSEAVEVYLSGADTSVISSFTAGASDEAIRSVSRWTRNCWSEAVGKEPLEDWGPLNELDTMNDGGV</sequence>
<feature type="repeat" description="ANK" evidence="3">
    <location>
        <begin position="139"/>
        <end position="171"/>
    </location>
</feature>
<dbReference type="InterPro" id="IPR002110">
    <property type="entry name" value="Ankyrin_rpt"/>
</dbReference>
<feature type="repeat" description="ANK" evidence="3">
    <location>
        <begin position="172"/>
        <end position="204"/>
    </location>
</feature>
<dbReference type="InterPro" id="IPR050745">
    <property type="entry name" value="Multifunctional_regulatory"/>
</dbReference>